<reference evidence="2" key="1">
    <citation type="submission" date="2017-09" db="EMBL/GenBank/DDBJ databases">
        <authorList>
            <person name="Palmer M."/>
            <person name="Steenkamp E.T."/>
            <person name="Coetzee M.P."/>
            <person name="Avontuur J.R."/>
            <person name="Van Zyl E."/>
            <person name="Chan W.-Y."/>
            <person name="Blom J."/>
            <person name="Venter S.N."/>
        </authorList>
    </citation>
    <scope>NUCLEOTIDE SEQUENCE [LARGE SCALE GENOMIC DNA]</scope>
    <source>
        <strain evidence="2">QC88-366</strain>
    </source>
</reference>
<dbReference type="Gene3D" id="1.20.120.1620">
    <property type="match status" value="1"/>
</dbReference>
<dbReference type="InterPro" id="IPR038314">
    <property type="entry name" value="T6SS_sf"/>
</dbReference>
<evidence type="ECO:0000313" key="2">
    <source>
        <dbReference type="Proteomes" id="UP000236345"/>
    </source>
</evidence>
<dbReference type="Proteomes" id="UP000236345">
    <property type="component" value="Unassembled WGS sequence"/>
</dbReference>
<organism evidence="1 2">
    <name type="scientific">Mixta theicola</name>
    <dbReference type="NCBI Taxonomy" id="1458355"/>
    <lineage>
        <taxon>Bacteria</taxon>
        <taxon>Pseudomonadati</taxon>
        <taxon>Pseudomonadota</taxon>
        <taxon>Gammaproteobacteria</taxon>
        <taxon>Enterobacterales</taxon>
        <taxon>Erwiniaceae</taxon>
        <taxon>Mixta</taxon>
    </lineage>
</organism>
<sequence length="120" mass="13895">MEDGAAFMKRLPYTQLIKDMALARCFAMINANNKMMALDAGQSSNAMRSWAPYDIAEGDEKINAVIDKYKDRQNHFHVESLVKSKGYTLNCFRLYHSKDLDDVVKEVITENPEHNWYQDN</sequence>
<dbReference type="Pfam" id="PF16695">
    <property type="entry name" value="Tai4"/>
    <property type="match status" value="1"/>
</dbReference>
<dbReference type="EMBL" id="NWUO01000022">
    <property type="protein sequence ID" value="PNS10128.1"/>
    <property type="molecule type" value="Genomic_DNA"/>
</dbReference>
<comment type="caution">
    <text evidence="1">The sequence shown here is derived from an EMBL/GenBank/DDBJ whole genome shotgun (WGS) entry which is preliminary data.</text>
</comment>
<accession>A0A2K1Q509</accession>
<proteinExistence type="predicted"/>
<evidence type="ECO:0000313" key="1">
    <source>
        <dbReference type="EMBL" id="PNS10128.1"/>
    </source>
</evidence>
<name>A0A2K1Q509_9GAMM</name>
<gene>
    <name evidence="1" type="ORF">COO59_19190</name>
</gene>
<dbReference type="AlphaFoldDB" id="A0A2K1Q509"/>
<protein>
    <submittedName>
        <fullName evidence="1">Uncharacterized protein</fullName>
    </submittedName>
</protein>
<keyword evidence="2" id="KW-1185">Reference proteome</keyword>
<dbReference type="InterPro" id="IPR032032">
    <property type="entry name" value="Tai4"/>
</dbReference>
<dbReference type="OrthoDB" id="6555826at2"/>